<comment type="caution">
    <text evidence="11">The sequence shown here is derived from an EMBL/GenBank/DDBJ whole genome shotgun (WGS) entry which is preliminary data.</text>
</comment>
<name>X0W7M4_9ZZZZ</name>
<evidence type="ECO:0000256" key="7">
    <source>
        <dbReference type="ARBA" id="ARBA00023211"/>
    </source>
</evidence>
<dbReference type="InterPro" id="IPR022616">
    <property type="entry name" value="Glyco_hydro_4_C"/>
</dbReference>
<evidence type="ECO:0000256" key="3">
    <source>
        <dbReference type="ARBA" id="ARBA00010141"/>
    </source>
</evidence>
<dbReference type="Pfam" id="PF11975">
    <property type="entry name" value="Glyco_hydro_4C"/>
    <property type="match status" value="1"/>
</dbReference>
<dbReference type="EMBL" id="BARS01036818">
    <property type="protein sequence ID" value="GAG19267.1"/>
    <property type="molecule type" value="Genomic_DNA"/>
</dbReference>
<organism evidence="11">
    <name type="scientific">marine sediment metagenome</name>
    <dbReference type="NCBI Taxonomy" id="412755"/>
    <lineage>
        <taxon>unclassified sequences</taxon>
        <taxon>metagenomes</taxon>
        <taxon>ecological metagenomes</taxon>
    </lineage>
</organism>
<dbReference type="GO" id="GO:0016616">
    <property type="term" value="F:oxidoreductase activity, acting on the CH-OH group of donors, NAD or NADP as acceptor"/>
    <property type="evidence" value="ECO:0007669"/>
    <property type="project" value="InterPro"/>
</dbReference>
<dbReference type="InterPro" id="IPR053715">
    <property type="entry name" value="GH4_Enzyme_sf"/>
</dbReference>
<dbReference type="Gene3D" id="3.90.1820.10">
    <property type="entry name" value="AglA-like glucosidase"/>
    <property type="match status" value="1"/>
</dbReference>
<dbReference type="SUPFAM" id="SSF51735">
    <property type="entry name" value="NAD(P)-binding Rossmann-fold domains"/>
    <property type="match status" value="1"/>
</dbReference>
<proteinExistence type="inferred from homology"/>
<dbReference type="AlphaFoldDB" id="X0W7M4"/>
<reference evidence="11" key="1">
    <citation type="journal article" date="2014" name="Front. Microbiol.">
        <title>High frequency of phylogenetically diverse reductive dehalogenase-homologous genes in deep subseafloor sedimentary metagenomes.</title>
        <authorList>
            <person name="Kawai M."/>
            <person name="Futagami T."/>
            <person name="Toyoda A."/>
            <person name="Takaki Y."/>
            <person name="Nishi S."/>
            <person name="Hori S."/>
            <person name="Arai W."/>
            <person name="Tsubouchi T."/>
            <person name="Morono Y."/>
            <person name="Uchiyama I."/>
            <person name="Ito T."/>
            <person name="Fujiyama A."/>
            <person name="Inagaki F."/>
            <person name="Takami H."/>
        </authorList>
    </citation>
    <scope>NUCLEOTIDE SEQUENCE</scope>
    <source>
        <strain evidence="11">Expedition CK06-06</strain>
    </source>
</reference>
<accession>X0W7M4</accession>
<keyword evidence="9" id="KW-0326">Glycosidase</keyword>
<comment type="similarity">
    <text evidence="3">Belongs to the glycosyl hydrolase 4 family.</text>
</comment>
<evidence type="ECO:0000256" key="1">
    <source>
        <dbReference type="ARBA" id="ARBA00001911"/>
    </source>
</evidence>
<feature type="non-terminal residue" evidence="11">
    <location>
        <position position="1"/>
    </location>
</feature>
<comment type="cofactor">
    <cofactor evidence="2">
        <name>Mn(2+)</name>
        <dbReference type="ChEBI" id="CHEBI:29035"/>
    </cofactor>
</comment>
<protein>
    <recommendedName>
        <fullName evidence="10">Glycosyl hydrolase family 4 C-terminal domain-containing protein</fullName>
    </recommendedName>
</protein>
<evidence type="ECO:0000256" key="4">
    <source>
        <dbReference type="ARBA" id="ARBA00022723"/>
    </source>
</evidence>
<evidence type="ECO:0000256" key="8">
    <source>
        <dbReference type="ARBA" id="ARBA00023277"/>
    </source>
</evidence>
<dbReference type="GO" id="GO:0004553">
    <property type="term" value="F:hydrolase activity, hydrolyzing O-glycosyl compounds"/>
    <property type="evidence" value="ECO:0007669"/>
    <property type="project" value="InterPro"/>
</dbReference>
<evidence type="ECO:0000259" key="10">
    <source>
        <dbReference type="Pfam" id="PF11975"/>
    </source>
</evidence>
<keyword evidence="8" id="KW-0119">Carbohydrate metabolism</keyword>
<keyword evidence="5" id="KW-0378">Hydrolase</keyword>
<sequence length="257" mass="28807">AIEGADYVINTIGVGGFEATKTDLLVPEKFGVRQVIGDTLSIGGIFRTIRSLPVVLEMVRDIEQLAPDALLVTYTNPMAMHVLGVSRASDVRVVGLCHGVRYTRGRMILLARLAEMGPDAAGEILAARGGAGEPGGTSFMDFYHECTLDETVQTLCAGINHMAAFLRFRRGGEDLYPLLWQACRDERLRRLEAVRLELMEQFGYFMTETSGHISEYLPWFLHSDEEIERLGLRPRAYIGTCEDLERTFQNYKRRARS</sequence>
<evidence type="ECO:0000256" key="6">
    <source>
        <dbReference type="ARBA" id="ARBA00023027"/>
    </source>
</evidence>
<evidence type="ECO:0000313" key="11">
    <source>
        <dbReference type="EMBL" id="GAG19267.1"/>
    </source>
</evidence>
<dbReference type="GO" id="GO:0046872">
    <property type="term" value="F:metal ion binding"/>
    <property type="evidence" value="ECO:0007669"/>
    <property type="project" value="UniProtKB-KW"/>
</dbReference>
<feature type="non-terminal residue" evidence="11">
    <location>
        <position position="257"/>
    </location>
</feature>
<comment type="cofactor">
    <cofactor evidence="1">
        <name>NAD(+)</name>
        <dbReference type="ChEBI" id="CHEBI:57540"/>
    </cofactor>
</comment>
<dbReference type="Pfam" id="PF02056">
    <property type="entry name" value="Glyco_hydro_4"/>
    <property type="match status" value="1"/>
</dbReference>
<dbReference type="InterPro" id="IPR036291">
    <property type="entry name" value="NAD(P)-bd_dom_sf"/>
</dbReference>
<dbReference type="SUPFAM" id="SSF56327">
    <property type="entry name" value="LDH C-terminal domain-like"/>
    <property type="match status" value="1"/>
</dbReference>
<dbReference type="GO" id="GO:0005975">
    <property type="term" value="P:carbohydrate metabolic process"/>
    <property type="evidence" value="ECO:0007669"/>
    <property type="project" value="InterPro"/>
</dbReference>
<evidence type="ECO:0000256" key="2">
    <source>
        <dbReference type="ARBA" id="ARBA00001936"/>
    </source>
</evidence>
<dbReference type="PANTHER" id="PTHR32092:SF6">
    <property type="entry name" value="ALPHA-GALACTOSIDASE"/>
    <property type="match status" value="1"/>
</dbReference>
<keyword evidence="6" id="KW-0520">NAD</keyword>
<feature type="domain" description="Glycosyl hydrolase family 4 C-terminal" evidence="10">
    <location>
        <begin position="156"/>
        <end position="231"/>
    </location>
</feature>
<keyword evidence="4" id="KW-0479">Metal-binding</keyword>
<keyword evidence="7" id="KW-0464">Manganese</keyword>
<dbReference type="PANTHER" id="PTHR32092">
    <property type="entry name" value="6-PHOSPHO-BETA-GLUCOSIDASE-RELATED"/>
    <property type="match status" value="1"/>
</dbReference>
<dbReference type="InterPro" id="IPR015955">
    <property type="entry name" value="Lactate_DH/Glyco_Ohase_4_C"/>
</dbReference>
<evidence type="ECO:0000256" key="5">
    <source>
        <dbReference type="ARBA" id="ARBA00022801"/>
    </source>
</evidence>
<evidence type="ECO:0000256" key="9">
    <source>
        <dbReference type="ARBA" id="ARBA00023295"/>
    </source>
</evidence>
<dbReference type="InterPro" id="IPR001088">
    <property type="entry name" value="Glyco_hydro_4"/>
</dbReference>
<dbReference type="PRINTS" id="PR00732">
    <property type="entry name" value="GLHYDRLASE4"/>
</dbReference>
<gene>
    <name evidence="11" type="ORF">S01H1_56536</name>
</gene>